<protein>
    <submittedName>
        <fullName evidence="9">Multiple sugar transport system permease protein</fullName>
    </submittedName>
</protein>
<feature type="transmembrane region" description="Helical" evidence="7">
    <location>
        <begin position="12"/>
        <end position="31"/>
    </location>
</feature>
<evidence type="ECO:0000259" key="8">
    <source>
        <dbReference type="PROSITE" id="PS50928"/>
    </source>
</evidence>
<evidence type="ECO:0000256" key="2">
    <source>
        <dbReference type="ARBA" id="ARBA00022448"/>
    </source>
</evidence>
<evidence type="ECO:0000313" key="10">
    <source>
        <dbReference type="Proteomes" id="UP000569914"/>
    </source>
</evidence>
<feature type="domain" description="ABC transmembrane type-1" evidence="8">
    <location>
        <begin position="70"/>
        <end position="260"/>
    </location>
</feature>
<proteinExistence type="inferred from homology"/>
<dbReference type="SUPFAM" id="SSF161098">
    <property type="entry name" value="MetI-like"/>
    <property type="match status" value="1"/>
</dbReference>
<keyword evidence="9" id="KW-0762">Sugar transport</keyword>
<organism evidence="9 10">
    <name type="scientific">Microlunatus parietis</name>
    <dbReference type="NCBI Taxonomy" id="682979"/>
    <lineage>
        <taxon>Bacteria</taxon>
        <taxon>Bacillati</taxon>
        <taxon>Actinomycetota</taxon>
        <taxon>Actinomycetes</taxon>
        <taxon>Propionibacteriales</taxon>
        <taxon>Propionibacteriaceae</taxon>
        <taxon>Microlunatus</taxon>
    </lineage>
</organism>
<evidence type="ECO:0000256" key="6">
    <source>
        <dbReference type="ARBA" id="ARBA00023136"/>
    </source>
</evidence>
<dbReference type="GO" id="GO:0055085">
    <property type="term" value="P:transmembrane transport"/>
    <property type="evidence" value="ECO:0007669"/>
    <property type="project" value="InterPro"/>
</dbReference>
<keyword evidence="5 7" id="KW-1133">Transmembrane helix</keyword>
<dbReference type="GO" id="GO:0005886">
    <property type="term" value="C:plasma membrane"/>
    <property type="evidence" value="ECO:0007669"/>
    <property type="project" value="UniProtKB-SubCell"/>
</dbReference>
<keyword evidence="10" id="KW-1185">Reference proteome</keyword>
<comment type="similarity">
    <text evidence="7">Belongs to the binding-protein-dependent transport system permease family.</text>
</comment>
<sequence length="275" mass="29705">MSRRKFARAVGSAVLVVIGLIMIAPLIWLVVTSLTEPSYAFTVPPNWLPVPFSTANYAAIDDLVPLGRMALNSILVAAASISLSLLFSVLAAYGFSRLPFRGSRGLMIVLLSALMVPVQLTIIPVFVLMRGLALVDDIAALWLPTLINVFQIFFLRQYFNSIPRELDEAARVDGAGHLWILFRMIVPLSAPAIAALAILAFEASWNNFFGALIFLSSPENMTLPVGLVLLSDVRGGVSAAVVFAAITLVTLPVLIFFVIFQNKFVSSIATVGLRG</sequence>
<dbReference type="PANTHER" id="PTHR43744">
    <property type="entry name" value="ABC TRANSPORTER PERMEASE PROTEIN MG189-RELATED-RELATED"/>
    <property type="match status" value="1"/>
</dbReference>
<name>A0A7Y9I5G1_9ACTN</name>
<keyword evidence="3" id="KW-1003">Cell membrane</keyword>
<feature type="transmembrane region" description="Helical" evidence="7">
    <location>
        <begin position="74"/>
        <end position="95"/>
    </location>
</feature>
<dbReference type="CDD" id="cd06261">
    <property type="entry name" value="TM_PBP2"/>
    <property type="match status" value="1"/>
</dbReference>
<dbReference type="RefSeq" id="WP_179750251.1">
    <property type="nucleotide sequence ID" value="NZ_JACCBU010000001.1"/>
</dbReference>
<keyword evidence="2 7" id="KW-0813">Transport</keyword>
<feature type="transmembrane region" description="Helical" evidence="7">
    <location>
        <begin position="107"/>
        <end position="127"/>
    </location>
</feature>
<accession>A0A7Y9I5G1</accession>
<dbReference type="AlphaFoldDB" id="A0A7Y9I5G1"/>
<dbReference type="InterPro" id="IPR035906">
    <property type="entry name" value="MetI-like_sf"/>
</dbReference>
<dbReference type="Pfam" id="PF00528">
    <property type="entry name" value="BPD_transp_1"/>
    <property type="match status" value="1"/>
</dbReference>
<evidence type="ECO:0000256" key="5">
    <source>
        <dbReference type="ARBA" id="ARBA00022989"/>
    </source>
</evidence>
<dbReference type="Proteomes" id="UP000569914">
    <property type="component" value="Unassembled WGS sequence"/>
</dbReference>
<feature type="transmembrane region" description="Helical" evidence="7">
    <location>
        <begin position="180"/>
        <end position="201"/>
    </location>
</feature>
<evidence type="ECO:0000256" key="7">
    <source>
        <dbReference type="RuleBase" id="RU363032"/>
    </source>
</evidence>
<keyword evidence="6 7" id="KW-0472">Membrane</keyword>
<feature type="transmembrane region" description="Helical" evidence="7">
    <location>
        <begin position="207"/>
        <end position="230"/>
    </location>
</feature>
<feature type="transmembrane region" description="Helical" evidence="7">
    <location>
        <begin position="237"/>
        <end position="260"/>
    </location>
</feature>
<evidence type="ECO:0000256" key="3">
    <source>
        <dbReference type="ARBA" id="ARBA00022475"/>
    </source>
</evidence>
<feature type="transmembrane region" description="Helical" evidence="7">
    <location>
        <begin position="139"/>
        <end position="159"/>
    </location>
</feature>
<evidence type="ECO:0000313" key="9">
    <source>
        <dbReference type="EMBL" id="NYE70640.1"/>
    </source>
</evidence>
<dbReference type="PANTHER" id="PTHR43744:SF12">
    <property type="entry name" value="ABC TRANSPORTER PERMEASE PROTEIN MG189-RELATED"/>
    <property type="match status" value="1"/>
</dbReference>
<dbReference type="PROSITE" id="PS50928">
    <property type="entry name" value="ABC_TM1"/>
    <property type="match status" value="1"/>
</dbReference>
<gene>
    <name evidence="9" type="ORF">BKA15_001969</name>
</gene>
<dbReference type="Gene3D" id="1.10.3720.10">
    <property type="entry name" value="MetI-like"/>
    <property type="match status" value="1"/>
</dbReference>
<reference evidence="9 10" key="1">
    <citation type="submission" date="2020-07" db="EMBL/GenBank/DDBJ databases">
        <title>Sequencing the genomes of 1000 actinobacteria strains.</title>
        <authorList>
            <person name="Klenk H.-P."/>
        </authorList>
    </citation>
    <scope>NUCLEOTIDE SEQUENCE [LARGE SCALE GENOMIC DNA]</scope>
    <source>
        <strain evidence="9 10">DSM 22083</strain>
    </source>
</reference>
<evidence type="ECO:0000256" key="4">
    <source>
        <dbReference type="ARBA" id="ARBA00022692"/>
    </source>
</evidence>
<comment type="subcellular location">
    <subcellularLocation>
        <location evidence="1 7">Cell membrane</location>
        <topology evidence="1 7">Multi-pass membrane protein</topology>
    </subcellularLocation>
</comment>
<dbReference type="InterPro" id="IPR000515">
    <property type="entry name" value="MetI-like"/>
</dbReference>
<evidence type="ECO:0000256" key="1">
    <source>
        <dbReference type="ARBA" id="ARBA00004651"/>
    </source>
</evidence>
<comment type="caution">
    <text evidence="9">The sequence shown here is derived from an EMBL/GenBank/DDBJ whole genome shotgun (WGS) entry which is preliminary data.</text>
</comment>
<dbReference type="EMBL" id="JACCBU010000001">
    <property type="protein sequence ID" value="NYE70640.1"/>
    <property type="molecule type" value="Genomic_DNA"/>
</dbReference>
<keyword evidence="4 7" id="KW-0812">Transmembrane</keyword>